<sequence>MCTTDSVVIRRQIGFFKVASAICVVAKSSPQRIQSPQWTNRLCHLDDAQIESLRSELSTLKSYLLPAYTKITKLHNEWLTLQESSSSESATFNEYIARYDDYRESITNSVIQLRTLDSLLNSVNSEILNRGSHVPSDSSDKIFDKADLAIYENFQRVHNSSTVPPVASDTSLLILVDASILSKLGPPTFDGKY</sequence>
<organism evidence="1 2">
    <name type="scientific">Parelaphostrongylus tenuis</name>
    <name type="common">Meningeal worm</name>
    <dbReference type="NCBI Taxonomy" id="148309"/>
    <lineage>
        <taxon>Eukaryota</taxon>
        <taxon>Metazoa</taxon>
        <taxon>Ecdysozoa</taxon>
        <taxon>Nematoda</taxon>
        <taxon>Chromadorea</taxon>
        <taxon>Rhabditida</taxon>
        <taxon>Rhabditina</taxon>
        <taxon>Rhabditomorpha</taxon>
        <taxon>Strongyloidea</taxon>
        <taxon>Metastrongylidae</taxon>
        <taxon>Parelaphostrongylus</taxon>
    </lineage>
</organism>
<evidence type="ECO:0000313" key="1">
    <source>
        <dbReference type="EMBL" id="KAJ1373718.1"/>
    </source>
</evidence>
<gene>
    <name evidence="1" type="ORF">KIN20_036207</name>
</gene>
<comment type="caution">
    <text evidence="1">The sequence shown here is derived from an EMBL/GenBank/DDBJ whole genome shotgun (WGS) entry which is preliminary data.</text>
</comment>
<keyword evidence="2" id="KW-1185">Reference proteome</keyword>
<protein>
    <submittedName>
        <fullName evidence="1">Uncharacterized protein</fullName>
    </submittedName>
</protein>
<name>A0AAD5WLH3_PARTN</name>
<reference evidence="1" key="1">
    <citation type="submission" date="2021-06" db="EMBL/GenBank/DDBJ databases">
        <title>Parelaphostrongylus tenuis whole genome reference sequence.</title>
        <authorList>
            <person name="Garwood T.J."/>
            <person name="Larsen P.A."/>
            <person name="Fountain-Jones N.M."/>
            <person name="Garbe J.R."/>
            <person name="Macchietto M.G."/>
            <person name="Kania S.A."/>
            <person name="Gerhold R.W."/>
            <person name="Richards J.E."/>
            <person name="Wolf T.M."/>
        </authorList>
    </citation>
    <scope>NUCLEOTIDE SEQUENCE</scope>
    <source>
        <strain evidence="1">MNPRO001-30</strain>
        <tissue evidence="1">Meninges</tissue>
    </source>
</reference>
<dbReference type="Proteomes" id="UP001196413">
    <property type="component" value="Unassembled WGS sequence"/>
</dbReference>
<accession>A0AAD5WLH3</accession>
<dbReference type="AlphaFoldDB" id="A0AAD5WLH3"/>
<dbReference type="EMBL" id="JAHQIW010007340">
    <property type="protein sequence ID" value="KAJ1373718.1"/>
    <property type="molecule type" value="Genomic_DNA"/>
</dbReference>
<proteinExistence type="predicted"/>
<evidence type="ECO:0000313" key="2">
    <source>
        <dbReference type="Proteomes" id="UP001196413"/>
    </source>
</evidence>